<dbReference type="KEGG" id="sat:SYN_01821"/>
<dbReference type="AlphaFoldDB" id="Q2LTV8"/>
<keyword evidence="2" id="KW-1185">Reference proteome</keyword>
<dbReference type="EMBL" id="CP000252">
    <property type="protein sequence ID" value="ABC77515.1"/>
    <property type="molecule type" value="Genomic_DNA"/>
</dbReference>
<dbReference type="InParanoid" id="Q2LTV8"/>
<proteinExistence type="predicted"/>
<sequence>MTSAYIIKELRGARALRLFCGRSSFPPGFSIKYNNDWGKPCENCDDSGPQIGRPFKG</sequence>
<accession>Q2LTV8</accession>
<evidence type="ECO:0000313" key="2">
    <source>
        <dbReference type="Proteomes" id="UP000001933"/>
    </source>
</evidence>
<name>Q2LTV8_SYNAS</name>
<dbReference type="HOGENOM" id="CLU_2994992_0_0_7"/>
<organism evidence="1 2">
    <name type="scientific">Syntrophus aciditrophicus (strain SB)</name>
    <dbReference type="NCBI Taxonomy" id="56780"/>
    <lineage>
        <taxon>Bacteria</taxon>
        <taxon>Pseudomonadati</taxon>
        <taxon>Thermodesulfobacteriota</taxon>
        <taxon>Syntrophia</taxon>
        <taxon>Syntrophales</taxon>
        <taxon>Syntrophaceae</taxon>
        <taxon>Syntrophus</taxon>
    </lineage>
</organism>
<evidence type="ECO:0000313" key="1">
    <source>
        <dbReference type="EMBL" id="ABC77515.1"/>
    </source>
</evidence>
<dbReference type="Proteomes" id="UP000001933">
    <property type="component" value="Chromosome"/>
</dbReference>
<protein>
    <submittedName>
        <fullName evidence="1">Hypothetical cytosolic protein</fullName>
    </submittedName>
</protein>
<reference evidence="1 2" key="1">
    <citation type="journal article" date="2007" name="Proc. Natl. Acad. Sci. U.S.A.">
        <title>The genome of Syntrophus aciditrophicus: life at the thermodynamic limit of microbial growth.</title>
        <authorList>
            <person name="McInerney M.J."/>
            <person name="Rohlin L."/>
            <person name="Mouttaki H."/>
            <person name="Kim U."/>
            <person name="Krupp R.S."/>
            <person name="Rios-Hernandez L."/>
            <person name="Sieber J."/>
            <person name="Struchtemeyer C.G."/>
            <person name="Bhattacharyya A."/>
            <person name="Campbell J.W."/>
            <person name="Gunsalus R.P."/>
        </authorList>
    </citation>
    <scope>NUCLEOTIDE SEQUENCE [LARGE SCALE GENOMIC DNA]</scope>
    <source>
        <strain evidence="1 2">SB</strain>
    </source>
</reference>
<gene>
    <name evidence="1" type="ORF">SYN_01821</name>
</gene>
<dbReference type="STRING" id="56780.SYN_01821"/>